<dbReference type="PANTHER" id="PTHR31686:SF1">
    <property type="entry name" value="SULFITE EFFLUX PUMP SSU1"/>
    <property type="match status" value="1"/>
</dbReference>
<dbReference type="Pfam" id="PF03595">
    <property type="entry name" value="SLAC1"/>
    <property type="match status" value="1"/>
</dbReference>
<dbReference type="CDD" id="cd09318">
    <property type="entry name" value="TDT_SSU1"/>
    <property type="match status" value="1"/>
</dbReference>
<feature type="transmembrane region" description="Helical" evidence="8">
    <location>
        <begin position="104"/>
        <end position="129"/>
    </location>
</feature>
<evidence type="ECO:0000256" key="6">
    <source>
        <dbReference type="ARBA" id="ARBA00022989"/>
    </source>
</evidence>
<feature type="transmembrane region" description="Helical" evidence="8">
    <location>
        <begin position="174"/>
        <end position="195"/>
    </location>
</feature>
<evidence type="ECO:0000256" key="8">
    <source>
        <dbReference type="SAM" id="Phobius"/>
    </source>
</evidence>
<evidence type="ECO:0000313" key="9">
    <source>
        <dbReference type="EMBL" id="GEO81049.1"/>
    </source>
</evidence>
<dbReference type="GO" id="GO:0005886">
    <property type="term" value="C:plasma membrane"/>
    <property type="evidence" value="ECO:0007669"/>
    <property type="project" value="UniProtKB-SubCell"/>
</dbReference>
<feature type="transmembrane region" description="Helical" evidence="8">
    <location>
        <begin position="283"/>
        <end position="305"/>
    </location>
</feature>
<dbReference type="AlphaFoldDB" id="A0A512H6F8"/>
<sequence length="385" mass="41127">MSQVSSVASPVPVAGNAGPWHGPLAGRLRHMIREFTPNWFAVTMGTGVLGLILPQFPLPVPGLHALGFGVWLVDVALFVLFSVLYAARWILYPAEALRTFSHPVASMFFGTIPMGLATVTNGLMMFGIPLWGAPAVALAHALWWVDAGLAVACGLVIPYLMVTRQEHRMERMTAVWLLPIVAAEVAAVSAGQLAPHLGLADGFLVTILGYVLWAFSVPLAMSVLVILFLRLVLHSLPEREMAASGWLSLGPIGTAALGLVVLGNDAPTVFAPFLPGVGDIAHGVGVIGALMFWGYGVWWLLLAVLKTLRYSRQGIPFNMGWWAFTFPLGVYTLATLALARVTGLAFFSVSAAVLTVMLTGFWGMVAAGTARGVWRGTVFNAPCLR</sequence>
<keyword evidence="10" id="KW-1185">Reference proteome</keyword>
<dbReference type="PANTHER" id="PTHR31686">
    <property type="match status" value="1"/>
</dbReference>
<evidence type="ECO:0000256" key="1">
    <source>
        <dbReference type="ARBA" id="ARBA00004651"/>
    </source>
</evidence>
<evidence type="ECO:0000256" key="4">
    <source>
        <dbReference type="ARBA" id="ARBA00022475"/>
    </source>
</evidence>
<keyword evidence="7 8" id="KW-0472">Membrane</keyword>
<feature type="transmembrane region" description="Helical" evidence="8">
    <location>
        <begin position="68"/>
        <end position="92"/>
    </location>
</feature>
<dbReference type="InterPro" id="IPR038665">
    <property type="entry name" value="Voltage-dep_anion_channel_sf"/>
</dbReference>
<feature type="transmembrane region" description="Helical" evidence="8">
    <location>
        <begin position="317"/>
        <end position="338"/>
    </location>
</feature>
<dbReference type="GO" id="GO:0000319">
    <property type="term" value="F:sulfite transmembrane transporter activity"/>
    <property type="evidence" value="ECO:0007669"/>
    <property type="project" value="TreeGrafter"/>
</dbReference>
<evidence type="ECO:0000313" key="10">
    <source>
        <dbReference type="Proteomes" id="UP000321567"/>
    </source>
</evidence>
<feature type="transmembrane region" description="Helical" evidence="8">
    <location>
        <begin position="37"/>
        <end position="56"/>
    </location>
</feature>
<feature type="transmembrane region" description="Helical" evidence="8">
    <location>
        <begin position="141"/>
        <end position="162"/>
    </location>
</feature>
<name>A0A512H6F8_9PROT</name>
<keyword evidence="4" id="KW-1003">Cell membrane</keyword>
<comment type="caution">
    <text evidence="9">The sequence shown here is derived from an EMBL/GenBank/DDBJ whole genome shotgun (WGS) entry which is preliminary data.</text>
</comment>
<dbReference type="InterPro" id="IPR051629">
    <property type="entry name" value="Sulfite_efflux_TDT"/>
</dbReference>
<keyword evidence="6 8" id="KW-1133">Transmembrane helix</keyword>
<comment type="similarity">
    <text evidence="2">Belongs to the tellurite-resistance/dicarboxylate transporter (TDT) family.</text>
</comment>
<dbReference type="Proteomes" id="UP000321567">
    <property type="component" value="Unassembled WGS sequence"/>
</dbReference>
<evidence type="ECO:0000256" key="7">
    <source>
        <dbReference type="ARBA" id="ARBA00023136"/>
    </source>
</evidence>
<proteinExistence type="inferred from homology"/>
<feature type="transmembrane region" description="Helical" evidence="8">
    <location>
        <begin position="207"/>
        <end position="233"/>
    </location>
</feature>
<dbReference type="InterPro" id="IPR004695">
    <property type="entry name" value="SLAC1/Mae1/Ssu1/TehA"/>
</dbReference>
<organism evidence="9 10">
    <name type="scientific">Pararhodospirillum oryzae</name>
    <dbReference type="NCBI Taxonomy" id="478448"/>
    <lineage>
        <taxon>Bacteria</taxon>
        <taxon>Pseudomonadati</taxon>
        <taxon>Pseudomonadota</taxon>
        <taxon>Alphaproteobacteria</taxon>
        <taxon>Rhodospirillales</taxon>
        <taxon>Rhodospirillaceae</taxon>
        <taxon>Pararhodospirillum</taxon>
    </lineage>
</organism>
<accession>A0A512H6F8</accession>
<comment type="subcellular location">
    <subcellularLocation>
        <location evidence="1">Cell membrane</location>
        <topology evidence="1">Multi-pass membrane protein</topology>
    </subcellularLocation>
</comment>
<evidence type="ECO:0000256" key="5">
    <source>
        <dbReference type="ARBA" id="ARBA00022692"/>
    </source>
</evidence>
<reference evidence="9 10" key="1">
    <citation type="submission" date="2019-07" db="EMBL/GenBank/DDBJ databases">
        <title>Whole genome shotgun sequence of Rhodospirillum oryzae NBRC 107573.</title>
        <authorList>
            <person name="Hosoyama A."/>
            <person name="Uohara A."/>
            <person name="Ohji S."/>
            <person name="Ichikawa N."/>
        </authorList>
    </citation>
    <scope>NUCLEOTIDE SEQUENCE [LARGE SCALE GENOMIC DNA]</scope>
    <source>
        <strain evidence="9 10">NBRC 107573</strain>
    </source>
</reference>
<dbReference type="RefSeq" id="WP_147163089.1">
    <property type="nucleotide sequence ID" value="NZ_BJZO01000024.1"/>
</dbReference>
<dbReference type="EMBL" id="BJZO01000024">
    <property type="protein sequence ID" value="GEO81049.1"/>
    <property type="molecule type" value="Genomic_DNA"/>
</dbReference>
<evidence type="ECO:0000256" key="3">
    <source>
        <dbReference type="ARBA" id="ARBA00022448"/>
    </source>
</evidence>
<keyword evidence="5 8" id="KW-0812">Transmembrane</keyword>
<gene>
    <name evidence="9" type="ORF">ROR02_11800</name>
</gene>
<keyword evidence="3" id="KW-0813">Transport</keyword>
<feature type="transmembrane region" description="Helical" evidence="8">
    <location>
        <begin position="245"/>
        <end position="263"/>
    </location>
</feature>
<dbReference type="Gene3D" id="1.50.10.150">
    <property type="entry name" value="Voltage-dependent anion channel"/>
    <property type="match status" value="1"/>
</dbReference>
<feature type="transmembrane region" description="Helical" evidence="8">
    <location>
        <begin position="344"/>
        <end position="365"/>
    </location>
</feature>
<dbReference type="OrthoDB" id="958273at2"/>
<protein>
    <submittedName>
        <fullName evidence="9">C4-dicarboxylate ABC transporter</fullName>
    </submittedName>
</protein>
<evidence type="ECO:0000256" key="2">
    <source>
        <dbReference type="ARBA" id="ARBA00008566"/>
    </source>
</evidence>